<reference evidence="1" key="1">
    <citation type="submission" date="2022-11" db="EMBL/GenBank/DDBJ databases">
        <title>WGS of Natronobacillus azotifigens 24KS-1, an anaerobic diazotrophic haloalkaliphile from soda-rich habitats.</title>
        <authorList>
            <person name="Sorokin D.Y."/>
            <person name="Merkel A.Y."/>
        </authorList>
    </citation>
    <scope>NUCLEOTIDE SEQUENCE</scope>
    <source>
        <strain evidence="1">24KS-1</strain>
    </source>
</reference>
<dbReference type="RefSeq" id="WP_268781253.1">
    <property type="nucleotide sequence ID" value="NZ_JAPRAT010000038.1"/>
</dbReference>
<accession>A0A9J6RFZ0</accession>
<gene>
    <name evidence="1" type="ORF">OWO01_14810</name>
</gene>
<organism evidence="1 2">
    <name type="scientific">Natronobacillus azotifigens</name>
    <dbReference type="NCBI Taxonomy" id="472978"/>
    <lineage>
        <taxon>Bacteria</taxon>
        <taxon>Bacillati</taxon>
        <taxon>Bacillota</taxon>
        <taxon>Bacilli</taxon>
        <taxon>Bacillales</taxon>
        <taxon>Bacillaceae</taxon>
        <taxon>Natronobacillus</taxon>
    </lineage>
</organism>
<evidence type="ECO:0000313" key="2">
    <source>
        <dbReference type="Proteomes" id="UP001084197"/>
    </source>
</evidence>
<keyword evidence="2" id="KW-1185">Reference proteome</keyword>
<name>A0A9J6RFZ0_9BACI</name>
<dbReference type="EMBL" id="JAPRAT010000038">
    <property type="protein sequence ID" value="MCZ0704479.1"/>
    <property type="molecule type" value="Genomic_DNA"/>
</dbReference>
<comment type="caution">
    <text evidence="1">The sequence shown here is derived from an EMBL/GenBank/DDBJ whole genome shotgun (WGS) entry which is preliminary data.</text>
</comment>
<evidence type="ECO:0008006" key="3">
    <source>
        <dbReference type="Google" id="ProtNLM"/>
    </source>
</evidence>
<dbReference type="AlphaFoldDB" id="A0A9J6RFZ0"/>
<evidence type="ECO:0000313" key="1">
    <source>
        <dbReference type="EMBL" id="MCZ0704479.1"/>
    </source>
</evidence>
<protein>
    <recommendedName>
        <fullName evidence="3">Methionyl-tRNA formyltransferase</fullName>
    </recommendedName>
</protein>
<sequence>MALIVESKFNRVDKHKKNVHEEVESTYSIFTANSGEKYIQIDTYGKSDREIPGKVSQSIQINKTMAKELLKLIEHEFNL</sequence>
<proteinExistence type="predicted"/>
<dbReference type="Proteomes" id="UP001084197">
    <property type="component" value="Unassembled WGS sequence"/>
</dbReference>